<proteinExistence type="predicted"/>
<accession>A0A0M7B0R3</accession>
<dbReference type="Pfam" id="PF01614">
    <property type="entry name" value="IclR_C"/>
    <property type="match status" value="1"/>
</dbReference>
<feature type="domain" description="HTH iclR-type" evidence="4">
    <location>
        <begin position="12"/>
        <end position="73"/>
    </location>
</feature>
<dbReference type="SUPFAM" id="SSF55781">
    <property type="entry name" value="GAF domain-like"/>
    <property type="match status" value="1"/>
</dbReference>
<keyword evidence="7" id="KW-1185">Reference proteome</keyword>
<evidence type="ECO:0000256" key="2">
    <source>
        <dbReference type="ARBA" id="ARBA00023125"/>
    </source>
</evidence>
<evidence type="ECO:0000313" key="7">
    <source>
        <dbReference type="Proteomes" id="UP000049983"/>
    </source>
</evidence>
<reference evidence="7" key="1">
    <citation type="submission" date="2015-07" db="EMBL/GenBank/DDBJ databases">
        <authorList>
            <person name="Rodrigo-Torres Lidia"/>
            <person name="Arahal R.David."/>
        </authorList>
    </citation>
    <scope>NUCLEOTIDE SEQUENCE [LARGE SCALE GENOMIC DNA]</scope>
    <source>
        <strain evidence="7">CECT 5096</strain>
    </source>
</reference>
<dbReference type="AlphaFoldDB" id="A0A0M7B0R3"/>
<dbReference type="InterPro" id="IPR005471">
    <property type="entry name" value="Tscrpt_reg_IclR_N"/>
</dbReference>
<dbReference type="Gene3D" id="3.30.450.40">
    <property type="match status" value="2"/>
</dbReference>
<dbReference type="OrthoDB" id="6057486at2"/>
<dbReference type="InterPro" id="IPR036388">
    <property type="entry name" value="WH-like_DNA-bd_sf"/>
</dbReference>
<protein>
    <submittedName>
        <fullName evidence="6">Acetate operon repressor</fullName>
    </submittedName>
</protein>
<keyword evidence="3" id="KW-0804">Transcription</keyword>
<organism evidence="6 7">
    <name type="scientific">Roseibium album</name>
    <dbReference type="NCBI Taxonomy" id="311410"/>
    <lineage>
        <taxon>Bacteria</taxon>
        <taxon>Pseudomonadati</taxon>
        <taxon>Pseudomonadota</taxon>
        <taxon>Alphaproteobacteria</taxon>
        <taxon>Hyphomicrobiales</taxon>
        <taxon>Stappiaceae</taxon>
        <taxon>Roseibium</taxon>
    </lineage>
</organism>
<sequence length="243" mass="25706">MKDNVRPKGNLLQTLQRGMEALTHVADSPDGLSVAQLADKLQVDRAIAYRIVATLEADAFVWRAANGNIFLGSAVLALVSSLEPQLRSIVEPELNKLAEETRATAFLSVARGMDAVAILVAESNSGLIRVGYRVGSRHPLTRGAAGIAILAGRAERPEDSDEVRAARRDGYSITRGQLQRGAVGIAAPLRLSGKRLVALEASIGVVALDDLDTEMAAPLLMNCAAQISQGFGGTSKLNNLKTV</sequence>
<dbReference type="InterPro" id="IPR029016">
    <property type="entry name" value="GAF-like_dom_sf"/>
</dbReference>
<dbReference type="Proteomes" id="UP000049983">
    <property type="component" value="Unassembled WGS sequence"/>
</dbReference>
<keyword evidence="1" id="KW-0805">Transcription regulation</keyword>
<evidence type="ECO:0000259" key="5">
    <source>
        <dbReference type="PROSITE" id="PS51078"/>
    </source>
</evidence>
<evidence type="ECO:0000313" key="6">
    <source>
        <dbReference type="EMBL" id="CTQ77893.1"/>
    </source>
</evidence>
<keyword evidence="2" id="KW-0238">DNA-binding</keyword>
<dbReference type="PROSITE" id="PS51077">
    <property type="entry name" value="HTH_ICLR"/>
    <property type="match status" value="1"/>
</dbReference>
<dbReference type="GO" id="GO:0045892">
    <property type="term" value="P:negative regulation of DNA-templated transcription"/>
    <property type="evidence" value="ECO:0007669"/>
    <property type="project" value="TreeGrafter"/>
</dbReference>
<feature type="domain" description="IclR-ED" evidence="5">
    <location>
        <begin position="67"/>
        <end position="233"/>
    </location>
</feature>
<dbReference type="PANTHER" id="PTHR30136:SF24">
    <property type="entry name" value="HTH-TYPE TRANSCRIPTIONAL REPRESSOR ALLR"/>
    <property type="match status" value="1"/>
</dbReference>
<dbReference type="InterPro" id="IPR014757">
    <property type="entry name" value="Tscrpt_reg_IclR_C"/>
</dbReference>
<dbReference type="SUPFAM" id="SSF46785">
    <property type="entry name" value="Winged helix' DNA-binding domain"/>
    <property type="match status" value="1"/>
</dbReference>
<dbReference type="STRING" id="311410.LA5095_05321"/>
<evidence type="ECO:0000256" key="3">
    <source>
        <dbReference type="ARBA" id="ARBA00023163"/>
    </source>
</evidence>
<gene>
    <name evidence="6" type="primary">iclR_4</name>
    <name evidence="6" type="ORF">LA5096_05339</name>
</gene>
<dbReference type="InterPro" id="IPR050707">
    <property type="entry name" value="HTH_MetabolicPath_Reg"/>
</dbReference>
<evidence type="ECO:0000256" key="1">
    <source>
        <dbReference type="ARBA" id="ARBA00023015"/>
    </source>
</evidence>
<dbReference type="PROSITE" id="PS51078">
    <property type="entry name" value="ICLR_ED"/>
    <property type="match status" value="1"/>
</dbReference>
<dbReference type="RefSeq" id="WP_055120596.1">
    <property type="nucleotide sequence ID" value="NZ_CXWA01000010.1"/>
</dbReference>
<dbReference type="GO" id="GO:0003677">
    <property type="term" value="F:DNA binding"/>
    <property type="evidence" value="ECO:0007669"/>
    <property type="project" value="UniProtKB-KW"/>
</dbReference>
<dbReference type="Gene3D" id="1.10.10.10">
    <property type="entry name" value="Winged helix-like DNA-binding domain superfamily/Winged helix DNA-binding domain"/>
    <property type="match status" value="1"/>
</dbReference>
<dbReference type="PANTHER" id="PTHR30136">
    <property type="entry name" value="HELIX-TURN-HELIX TRANSCRIPTIONAL REGULATOR, ICLR FAMILY"/>
    <property type="match status" value="1"/>
</dbReference>
<evidence type="ECO:0000259" key="4">
    <source>
        <dbReference type="PROSITE" id="PS51077"/>
    </source>
</evidence>
<name>A0A0M7B0R3_9HYPH</name>
<dbReference type="SMART" id="SM00346">
    <property type="entry name" value="HTH_ICLR"/>
    <property type="match status" value="1"/>
</dbReference>
<dbReference type="EMBL" id="CXWC01000014">
    <property type="protein sequence ID" value="CTQ77893.1"/>
    <property type="molecule type" value="Genomic_DNA"/>
</dbReference>
<dbReference type="GeneID" id="97672592"/>
<dbReference type="InterPro" id="IPR036390">
    <property type="entry name" value="WH_DNA-bd_sf"/>
</dbReference>
<dbReference type="Pfam" id="PF09339">
    <property type="entry name" value="HTH_IclR"/>
    <property type="match status" value="1"/>
</dbReference>
<dbReference type="GO" id="GO:0003700">
    <property type="term" value="F:DNA-binding transcription factor activity"/>
    <property type="evidence" value="ECO:0007669"/>
    <property type="project" value="TreeGrafter"/>
</dbReference>